<dbReference type="EMBL" id="JADFFL010000002">
    <property type="protein sequence ID" value="MBE9661231.1"/>
    <property type="molecule type" value="Genomic_DNA"/>
</dbReference>
<evidence type="ECO:0000313" key="2">
    <source>
        <dbReference type="EMBL" id="MBE9661231.1"/>
    </source>
</evidence>
<dbReference type="Proteomes" id="UP000622475">
    <property type="component" value="Unassembled WGS sequence"/>
</dbReference>
<dbReference type="InterPro" id="IPR037401">
    <property type="entry name" value="SnoaL-like"/>
</dbReference>
<protein>
    <submittedName>
        <fullName evidence="2">Nuclear transport factor 2 family protein</fullName>
    </submittedName>
</protein>
<dbReference type="InterPro" id="IPR032710">
    <property type="entry name" value="NTF2-like_dom_sf"/>
</dbReference>
<keyword evidence="3" id="KW-1185">Reference proteome</keyword>
<evidence type="ECO:0000259" key="1">
    <source>
        <dbReference type="Pfam" id="PF12680"/>
    </source>
</evidence>
<name>A0A929L0W7_9SPHI</name>
<organism evidence="2 3">
    <name type="scientific">Mucilaginibacter myungsuensis</name>
    <dbReference type="NCBI Taxonomy" id="649104"/>
    <lineage>
        <taxon>Bacteria</taxon>
        <taxon>Pseudomonadati</taxon>
        <taxon>Bacteroidota</taxon>
        <taxon>Sphingobacteriia</taxon>
        <taxon>Sphingobacteriales</taxon>
        <taxon>Sphingobacteriaceae</taxon>
        <taxon>Mucilaginibacter</taxon>
    </lineage>
</organism>
<reference evidence="2" key="1">
    <citation type="submission" date="2020-10" db="EMBL/GenBank/DDBJ databases">
        <title>Mucilaginibacter mali sp. nov., isolated from rhizosphere soil of apple orchard.</title>
        <authorList>
            <person name="Lee J.-S."/>
            <person name="Kim H.S."/>
            <person name="Kim J.-S."/>
        </authorList>
    </citation>
    <scope>NUCLEOTIDE SEQUENCE</scope>
    <source>
        <strain evidence="2">KCTC 22746</strain>
    </source>
</reference>
<sequence>MDNKTILTTANEFVLQGDHESFLAYCTDDTEWNFIGDQILSGKQAVREYMKETYVEPPQFDVKDLIAEGEFVTAIGKISLKDKSGKMTNYEYCDVWHFREGKLAGLRAFVVEIK</sequence>
<comment type="caution">
    <text evidence="2">The sequence shown here is derived from an EMBL/GenBank/DDBJ whole genome shotgun (WGS) entry which is preliminary data.</text>
</comment>
<dbReference type="RefSeq" id="WP_194110433.1">
    <property type="nucleotide sequence ID" value="NZ_JADFFL010000002.1"/>
</dbReference>
<dbReference type="SUPFAM" id="SSF54427">
    <property type="entry name" value="NTF2-like"/>
    <property type="match status" value="1"/>
</dbReference>
<gene>
    <name evidence="2" type="ORF">IRJ16_04990</name>
</gene>
<dbReference type="Gene3D" id="3.10.450.50">
    <property type="match status" value="1"/>
</dbReference>
<evidence type="ECO:0000313" key="3">
    <source>
        <dbReference type="Proteomes" id="UP000622475"/>
    </source>
</evidence>
<dbReference type="Pfam" id="PF12680">
    <property type="entry name" value="SnoaL_2"/>
    <property type="match status" value="1"/>
</dbReference>
<accession>A0A929L0W7</accession>
<proteinExistence type="predicted"/>
<dbReference type="AlphaFoldDB" id="A0A929L0W7"/>
<feature type="domain" description="SnoaL-like" evidence="1">
    <location>
        <begin position="15"/>
        <end position="104"/>
    </location>
</feature>